<name>A0A1H5Y7D8_9VIBR</name>
<accession>A0A1H5Y7D8</accession>
<dbReference type="Proteomes" id="UP000236721">
    <property type="component" value="Unassembled WGS sequence"/>
</dbReference>
<dbReference type="EMBL" id="FNVG01000008">
    <property type="protein sequence ID" value="SEG19722.1"/>
    <property type="molecule type" value="Genomic_DNA"/>
</dbReference>
<proteinExistence type="predicted"/>
<evidence type="ECO:0000313" key="1">
    <source>
        <dbReference type="EMBL" id="SEG19722.1"/>
    </source>
</evidence>
<dbReference type="AlphaFoldDB" id="A0A1H5Y7D8"/>
<dbReference type="OrthoDB" id="5879520at2"/>
<organism evidence="1 2">
    <name type="scientific">Vibrio hangzhouensis</name>
    <dbReference type="NCBI Taxonomy" id="462991"/>
    <lineage>
        <taxon>Bacteria</taxon>
        <taxon>Pseudomonadati</taxon>
        <taxon>Pseudomonadota</taxon>
        <taxon>Gammaproteobacteria</taxon>
        <taxon>Vibrionales</taxon>
        <taxon>Vibrionaceae</taxon>
        <taxon>Vibrio</taxon>
    </lineage>
</organism>
<evidence type="ECO:0000313" key="2">
    <source>
        <dbReference type="Proteomes" id="UP000236721"/>
    </source>
</evidence>
<dbReference type="RefSeq" id="WP_103880298.1">
    <property type="nucleotide sequence ID" value="NZ_FNVG01000008.1"/>
</dbReference>
<reference evidence="2" key="1">
    <citation type="submission" date="2016-10" db="EMBL/GenBank/DDBJ databases">
        <authorList>
            <person name="Varghese N."/>
            <person name="Submissions S."/>
        </authorList>
    </citation>
    <scope>NUCLEOTIDE SEQUENCE [LARGE SCALE GENOMIC DNA]</scope>
    <source>
        <strain evidence="2">CGMCC 1.7062</strain>
    </source>
</reference>
<keyword evidence="2" id="KW-1185">Reference proteome</keyword>
<sequence>MNDMLDWRKLSVHRDSRFEALEKRFCSTKDSKNDDAIFATVKELMVFAALIGYQHDDYRPMDSKVKSTPILLETYATTGHDAYIYLIALSKAPHLDMLKDESLRDSIGIFEAYCNGGLHHIDNWIMKNIGEPLMTNILFNQTLEFLIEND</sequence>
<protein>
    <submittedName>
        <fullName evidence="1">Dnd system-associated protein 4</fullName>
    </submittedName>
</protein>
<gene>
    <name evidence="1" type="ORF">SAMN04488244_108166</name>
</gene>